<dbReference type="Proteomes" id="UP000728185">
    <property type="component" value="Unassembled WGS sequence"/>
</dbReference>
<evidence type="ECO:0000313" key="2">
    <source>
        <dbReference type="EMBL" id="KAA0186492.1"/>
    </source>
</evidence>
<evidence type="ECO:0000259" key="1">
    <source>
        <dbReference type="PROSITE" id="PS50801"/>
    </source>
</evidence>
<keyword evidence="3" id="KW-1185">Reference proteome</keyword>
<comment type="caution">
    <text evidence="2">The sequence shown here is derived from an EMBL/GenBank/DDBJ whole genome shotgun (WGS) entry which is preliminary data.</text>
</comment>
<proteinExistence type="predicted"/>
<dbReference type="EMBL" id="LUCM01009719">
    <property type="protein sequence ID" value="KAA0186492.1"/>
    <property type="molecule type" value="Genomic_DNA"/>
</dbReference>
<dbReference type="InterPro" id="IPR036513">
    <property type="entry name" value="STAS_dom_sf"/>
</dbReference>
<evidence type="ECO:0000313" key="3">
    <source>
        <dbReference type="Proteomes" id="UP000728185"/>
    </source>
</evidence>
<dbReference type="OrthoDB" id="6287984at2759"/>
<dbReference type="SUPFAM" id="SSF52091">
    <property type="entry name" value="SpoIIaa-like"/>
    <property type="match status" value="1"/>
</dbReference>
<dbReference type="Pfam" id="PF01740">
    <property type="entry name" value="STAS"/>
    <property type="match status" value="1"/>
</dbReference>
<dbReference type="PROSITE" id="PS50801">
    <property type="entry name" value="STAS"/>
    <property type="match status" value="1"/>
</dbReference>
<dbReference type="AlphaFoldDB" id="A0A8E0RS48"/>
<reference evidence="2" key="1">
    <citation type="submission" date="2019-05" db="EMBL/GenBank/DDBJ databases">
        <title>Annotation for the trematode Fasciolopsis buski.</title>
        <authorList>
            <person name="Choi Y.-J."/>
        </authorList>
    </citation>
    <scope>NUCLEOTIDE SEQUENCE</scope>
    <source>
        <strain evidence="2">HT</strain>
        <tissue evidence="2">Whole worm</tissue>
    </source>
</reference>
<sequence>MVFQLTGSLNFSSGEHLMPTLKKLIAQQQHKIGDQLKKKQSLDGPDGIHWDRLTTNDANVSEVDYEGKVTRPDSLSSQNVITHRIGTLGKRESPIVPNEVIPIEAEEIPKSFLVIDISGVTNIDPAGLRFLRDAHNDLFGDHICPVYGGDLRRFSPVNSTDWSTYPPISLCYATTFDAYVACYKQLKRQNPFMEEVANESSYDIRL</sequence>
<organism evidence="2 3">
    <name type="scientific">Fasciolopsis buskii</name>
    <dbReference type="NCBI Taxonomy" id="27845"/>
    <lineage>
        <taxon>Eukaryota</taxon>
        <taxon>Metazoa</taxon>
        <taxon>Spiralia</taxon>
        <taxon>Lophotrochozoa</taxon>
        <taxon>Platyhelminthes</taxon>
        <taxon>Trematoda</taxon>
        <taxon>Digenea</taxon>
        <taxon>Plagiorchiida</taxon>
        <taxon>Echinostomata</taxon>
        <taxon>Echinostomatoidea</taxon>
        <taxon>Fasciolidae</taxon>
        <taxon>Fasciolopsis</taxon>
    </lineage>
</organism>
<gene>
    <name evidence="2" type="ORF">FBUS_00067</name>
</gene>
<accession>A0A8E0RS48</accession>
<feature type="domain" description="STAS" evidence="1">
    <location>
        <begin position="1"/>
        <end position="138"/>
    </location>
</feature>
<name>A0A8E0RS48_9TREM</name>
<dbReference type="Gene3D" id="3.30.750.24">
    <property type="entry name" value="STAS domain"/>
    <property type="match status" value="1"/>
</dbReference>
<dbReference type="InterPro" id="IPR002645">
    <property type="entry name" value="STAS_dom"/>
</dbReference>
<protein>
    <recommendedName>
        <fullName evidence="1">STAS domain-containing protein</fullName>
    </recommendedName>
</protein>